<reference evidence="17 18" key="1">
    <citation type="journal article" date="2017" name="Int. J. Syst. Evol. Microbiol.">
        <title>Desulfovibrio senegalensis sp. nov., a mesophilic sulfate reducer isolated from marine sediment.</title>
        <authorList>
            <person name="Thioye A."/>
            <person name="Gam Z.B.A."/>
            <person name="Mbengue M."/>
            <person name="Cayol J.L."/>
            <person name="Joseph-Bartoli M."/>
            <person name="Toure-Kane C."/>
            <person name="Labat M."/>
        </authorList>
    </citation>
    <scope>NUCLEOTIDE SEQUENCE [LARGE SCALE GENOMIC DNA]</scope>
    <source>
        <strain evidence="17 18">DSM 101509</strain>
    </source>
</reference>
<dbReference type="GO" id="GO:0009089">
    <property type="term" value="P:lysine biosynthetic process via diaminopimelate"/>
    <property type="evidence" value="ECO:0007669"/>
    <property type="project" value="UniProtKB-UniRule"/>
</dbReference>
<keyword evidence="8 12" id="KW-0457">Lysine biosynthesis</keyword>
<dbReference type="InterPro" id="IPR013785">
    <property type="entry name" value="Aldolase_TIM"/>
</dbReference>
<sequence length="292" mass="31441">MFSGAFTALSTPFRDGAVDEQNYRDFIEWQIEQGIDGLVPCGTTGEAATLSHAEQGQVIRMCVEQAKGRVPVIAGAGSNSTKEAIELTKMAKDAGADAALLITPYYNKPTPEGLIAHFKAIGDEVSMPFVIYNVPGRTSLNLLPKTLKRIKDAVPDVVGIKEATGNLRQCAEVIEECGRDFDMLSGDDFTVLPLLSVGGSGVISVISNIMPADMAGMCKAYVAGDGKKALDLSLKMAPVNRAMFFETNPMPVKTSLYKMGVFKNLEFRLPMVPVTSETDAKLDQVLREANLI</sequence>
<dbReference type="Gene3D" id="3.20.20.70">
    <property type="entry name" value="Aldolase class I"/>
    <property type="match status" value="1"/>
</dbReference>
<evidence type="ECO:0000313" key="18">
    <source>
        <dbReference type="Proteomes" id="UP000438699"/>
    </source>
</evidence>
<dbReference type="Proteomes" id="UP000438699">
    <property type="component" value="Unassembled WGS sequence"/>
</dbReference>
<comment type="function">
    <text evidence="1 12">Catalyzes the condensation of (S)-aspartate-beta-semialdehyde [(S)-ASA] and pyruvate to 4-hydroxy-tetrahydrodipicolinate (HTPA).</text>
</comment>
<comment type="similarity">
    <text evidence="3 12 13">Belongs to the DapA family.</text>
</comment>
<dbReference type="PIRSF" id="PIRSF001365">
    <property type="entry name" value="DHDPS"/>
    <property type="match status" value="1"/>
</dbReference>
<comment type="pathway">
    <text evidence="2 12">Amino-acid biosynthesis; L-lysine biosynthesis via DAP pathway; (S)-tetrahydrodipicolinate from L-aspartate: step 3/4.</text>
</comment>
<comment type="catalytic activity">
    <reaction evidence="11 12">
        <text>L-aspartate 4-semialdehyde + pyruvate = (2S,4S)-4-hydroxy-2,3,4,5-tetrahydrodipicolinate + H2O + H(+)</text>
        <dbReference type="Rhea" id="RHEA:34171"/>
        <dbReference type="ChEBI" id="CHEBI:15361"/>
        <dbReference type="ChEBI" id="CHEBI:15377"/>
        <dbReference type="ChEBI" id="CHEBI:15378"/>
        <dbReference type="ChEBI" id="CHEBI:67139"/>
        <dbReference type="ChEBI" id="CHEBI:537519"/>
        <dbReference type="EC" id="4.3.3.7"/>
    </reaction>
</comment>
<evidence type="ECO:0000256" key="6">
    <source>
        <dbReference type="ARBA" id="ARBA00022605"/>
    </source>
</evidence>
<comment type="subunit">
    <text evidence="12">Homotetramer; dimer of dimers.</text>
</comment>
<dbReference type="NCBIfam" id="TIGR00674">
    <property type="entry name" value="dapA"/>
    <property type="match status" value="1"/>
</dbReference>
<evidence type="ECO:0000256" key="13">
    <source>
        <dbReference type="PIRNR" id="PIRNR001365"/>
    </source>
</evidence>
<evidence type="ECO:0000256" key="1">
    <source>
        <dbReference type="ARBA" id="ARBA00003294"/>
    </source>
</evidence>
<dbReference type="GO" id="GO:0008840">
    <property type="term" value="F:4-hydroxy-tetrahydrodipicolinate synthase activity"/>
    <property type="evidence" value="ECO:0007669"/>
    <property type="project" value="UniProtKB-UniRule"/>
</dbReference>
<evidence type="ECO:0000256" key="8">
    <source>
        <dbReference type="ARBA" id="ARBA00023154"/>
    </source>
</evidence>
<feature type="site" description="L-lysine inhibitor binding" evidence="16">
    <location>
        <position position="106"/>
    </location>
</feature>
<dbReference type="GO" id="GO:0005829">
    <property type="term" value="C:cytosol"/>
    <property type="evidence" value="ECO:0007669"/>
    <property type="project" value="TreeGrafter"/>
</dbReference>
<keyword evidence="5 12" id="KW-0963">Cytoplasm</keyword>
<dbReference type="EMBL" id="WAIE01000001">
    <property type="protein sequence ID" value="KAB1443763.1"/>
    <property type="molecule type" value="Genomic_DNA"/>
</dbReference>
<keyword evidence="9 12" id="KW-0456">Lyase</keyword>
<dbReference type="InterPro" id="IPR020624">
    <property type="entry name" value="Schiff_base-form_aldolases_CS"/>
</dbReference>
<feature type="binding site" evidence="12 15">
    <location>
        <position position="203"/>
    </location>
    <ligand>
        <name>pyruvate</name>
        <dbReference type="ChEBI" id="CHEBI:15361"/>
    </ligand>
</feature>
<dbReference type="InterPro" id="IPR005263">
    <property type="entry name" value="DapA"/>
</dbReference>
<feature type="site" description="Part of a proton relay during catalysis" evidence="12">
    <location>
        <position position="106"/>
    </location>
</feature>
<comment type="caution">
    <text evidence="12">Was originally thought to be a dihydrodipicolinate synthase (DHDPS), catalyzing the condensation of (S)-aspartate-beta-semialdehyde [(S)-ASA] and pyruvate to dihydrodipicolinate (DHDP). However, it was shown in E.coli that the product of the enzymatic reaction is not dihydrodipicolinate but in fact (4S)-4-hydroxy-2,3,4,5-tetrahydro-(2S)-dipicolinic acid (HTPA), and that the consecutive dehydration reaction leading to DHDP is not spontaneous but catalyzed by DapB.</text>
</comment>
<dbReference type="RefSeq" id="WP_151150136.1">
    <property type="nucleotide sequence ID" value="NZ_WAIE01000001.1"/>
</dbReference>
<dbReference type="PANTHER" id="PTHR12128">
    <property type="entry name" value="DIHYDRODIPICOLINATE SYNTHASE"/>
    <property type="match status" value="1"/>
</dbReference>
<dbReference type="EC" id="4.3.3.7" evidence="4 12"/>
<feature type="active site" description="Proton donor/acceptor" evidence="12 14">
    <location>
        <position position="132"/>
    </location>
</feature>
<dbReference type="HAMAP" id="MF_00418">
    <property type="entry name" value="DapA"/>
    <property type="match status" value="1"/>
</dbReference>
<evidence type="ECO:0000256" key="14">
    <source>
        <dbReference type="PIRSR" id="PIRSR001365-1"/>
    </source>
</evidence>
<dbReference type="InterPro" id="IPR020625">
    <property type="entry name" value="Schiff_base-form_aldolases_AS"/>
</dbReference>
<comment type="caution">
    <text evidence="17">The sequence shown here is derived from an EMBL/GenBank/DDBJ whole genome shotgun (WGS) entry which is preliminary data.</text>
</comment>
<evidence type="ECO:0000256" key="5">
    <source>
        <dbReference type="ARBA" id="ARBA00022490"/>
    </source>
</evidence>
<keyword evidence="7 12" id="KW-0220">Diaminopimelate biosynthesis</keyword>
<organism evidence="17 18">
    <name type="scientific">Pseudodesulfovibrio senegalensis</name>
    <dbReference type="NCBI Taxonomy" id="1721087"/>
    <lineage>
        <taxon>Bacteria</taxon>
        <taxon>Pseudomonadati</taxon>
        <taxon>Thermodesulfobacteriota</taxon>
        <taxon>Desulfovibrionia</taxon>
        <taxon>Desulfovibrionales</taxon>
        <taxon>Desulfovibrionaceae</taxon>
    </lineage>
</organism>
<dbReference type="UniPathway" id="UPA00034">
    <property type="reaction ID" value="UER00017"/>
</dbReference>
<evidence type="ECO:0000256" key="3">
    <source>
        <dbReference type="ARBA" id="ARBA00007592"/>
    </source>
</evidence>
<dbReference type="PROSITE" id="PS00665">
    <property type="entry name" value="DHDPS_1"/>
    <property type="match status" value="1"/>
</dbReference>
<feature type="site" description="L-lysine inhibitor binding" evidence="16">
    <location>
        <position position="83"/>
    </location>
</feature>
<feature type="binding site" evidence="12 15">
    <location>
        <position position="44"/>
    </location>
    <ligand>
        <name>pyruvate</name>
        <dbReference type="ChEBI" id="CHEBI:15361"/>
    </ligand>
</feature>
<dbReference type="AlphaFoldDB" id="A0A6N6N7A8"/>
<accession>A0A6N6N7A8</accession>
<feature type="site" description="Part of a proton relay during catalysis" evidence="12 16">
    <location>
        <position position="43"/>
    </location>
</feature>
<evidence type="ECO:0000256" key="9">
    <source>
        <dbReference type="ARBA" id="ARBA00023239"/>
    </source>
</evidence>
<evidence type="ECO:0000256" key="7">
    <source>
        <dbReference type="ARBA" id="ARBA00022915"/>
    </source>
</evidence>
<dbReference type="Pfam" id="PF00701">
    <property type="entry name" value="DHDPS"/>
    <property type="match status" value="1"/>
</dbReference>
<evidence type="ECO:0000256" key="4">
    <source>
        <dbReference type="ARBA" id="ARBA00012086"/>
    </source>
</evidence>
<feature type="site" description="L-lysine inhibitor binding" evidence="16">
    <location>
        <position position="79"/>
    </location>
</feature>
<evidence type="ECO:0000256" key="16">
    <source>
        <dbReference type="PIRSR" id="PIRSR001365-3"/>
    </source>
</evidence>
<protein>
    <recommendedName>
        <fullName evidence="4 12">4-hydroxy-tetrahydrodipicolinate synthase</fullName>
        <shortName evidence="12">HTPA synthase</shortName>
        <ecNumber evidence="4 12">4.3.3.7</ecNumber>
    </recommendedName>
</protein>
<evidence type="ECO:0000256" key="15">
    <source>
        <dbReference type="PIRSR" id="PIRSR001365-2"/>
    </source>
</evidence>
<evidence type="ECO:0000256" key="12">
    <source>
        <dbReference type="HAMAP-Rule" id="MF_00418"/>
    </source>
</evidence>
<dbReference type="CDD" id="cd00950">
    <property type="entry name" value="DHDPS"/>
    <property type="match status" value="1"/>
</dbReference>
<proteinExistence type="inferred from homology"/>
<dbReference type="PANTHER" id="PTHR12128:SF66">
    <property type="entry name" value="4-HYDROXY-2-OXOGLUTARATE ALDOLASE, MITOCHONDRIAL"/>
    <property type="match status" value="1"/>
</dbReference>
<feature type="site" description="L-lysine inhibitor binding; via carbonyl oxygen" evidence="16">
    <location>
        <position position="48"/>
    </location>
</feature>
<feature type="site" description="L-lysine inhibitor binding" evidence="16">
    <location>
        <position position="105"/>
    </location>
</feature>
<gene>
    <name evidence="12" type="primary">dapA</name>
    <name evidence="17" type="ORF">F8A88_05890</name>
</gene>
<dbReference type="SMART" id="SM01130">
    <property type="entry name" value="DHDPS"/>
    <property type="match status" value="1"/>
</dbReference>
<keyword evidence="18" id="KW-1185">Reference proteome</keyword>
<comment type="subcellular location">
    <subcellularLocation>
        <location evidence="12">Cytoplasm</location>
    </subcellularLocation>
</comment>
<dbReference type="GO" id="GO:0019877">
    <property type="term" value="P:diaminopimelate biosynthetic process"/>
    <property type="evidence" value="ECO:0007669"/>
    <property type="project" value="UniProtKB-UniRule"/>
</dbReference>
<dbReference type="InterPro" id="IPR002220">
    <property type="entry name" value="DapA-like"/>
</dbReference>
<dbReference type="PRINTS" id="PR00146">
    <property type="entry name" value="DHPICSNTHASE"/>
</dbReference>
<dbReference type="OrthoDB" id="9782828at2"/>
<dbReference type="SUPFAM" id="SSF51569">
    <property type="entry name" value="Aldolase"/>
    <property type="match status" value="1"/>
</dbReference>
<evidence type="ECO:0000256" key="11">
    <source>
        <dbReference type="ARBA" id="ARBA00047836"/>
    </source>
</evidence>
<name>A0A6N6N7A8_9BACT</name>
<evidence type="ECO:0000256" key="2">
    <source>
        <dbReference type="ARBA" id="ARBA00005120"/>
    </source>
</evidence>
<evidence type="ECO:0000256" key="10">
    <source>
        <dbReference type="ARBA" id="ARBA00023270"/>
    </source>
</evidence>
<feature type="active site" description="Schiff-base intermediate with substrate" evidence="12 14">
    <location>
        <position position="161"/>
    </location>
</feature>
<keyword evidence="10 12" id="KW-0704">Schiff base</keyword>
<dbReference type="PROSITE" id="PS00666">
    <property type="entry name" value="DHDPS_2"/>
    <property type="match status" value="1"/>
</dbReference>
<keyword evidence="6 12" id="KW-0028">Amino-acid biosynthesis</keyword>
<evidence type="ECO:0000313" key="17">
    <source>
        <dbReference type="EMBL" id="KAB1443763.1"/>
    </source>
</evidence>